<feature type="region of interest" description="Disordered" evidence="1">
    <location>
        <begin position="234"/>
        <end position="255"/>
    </location>
</feature>
<organism evidence="2">
    <name type="scientific">Arion vulgaris</name>
    <dbReference type="NCBI Taxonomy" id="1028688"/>
    <lineage>
        <taxon>Eukaryota</taxon>
        <taxon>Metazoa</taxon>
        <taxon>Spiralia</taxon>
        <taxon>Lophotrochozoa</taxon>
        <taxon>Mollusca</taxon>
        <taxon>Gastropoda</taxon>
        <taxon>Heterobranchia</taxon>
        <taxon>Euthyneura</taxon>
        <taxon>Panpulmonata</taxon>
        <taxon>Eupulmonata</taxon>
        <taxon>Stylommatophora</taxon>
        <taxon>Helicina</taxon>
        <taxon>Arionoidea</taxon>
        <taxon>Arionidae</taxon>
        <taxon>Arion</taxon>
    </lineage>
</organism>
<protein>
    <submittedName>
        <fullName evidence="2">Uncharacterized protein</fullName>
    </submittedName>
</protein>
<feature type="region of interest" description="Disordered" evidence="1">
    <location>
        <begin position="145"/>
        <end position="170"/>
    </location>
</feature>
<evidence type="ECO:0000256" key="1">
    <source>
        <dbReference type="SAM" id="MobiDB-lite"/>
    </source>
</evidence>
<sequence>MIRFYEPIIWHQRGIRSHSVFNDRSYAMPVRRREPVYIPPRTTKYSSYHDYGIDDSINRADYLSNAVLEDTFEAASRSRGKDHALLRNVNAAIDSTERHVTPRVAAISRRVRASTLPPVPRTFPVQQQVYRQPYNQDGIYYRVPRSSNLQASRPPLPKPTDRKAIRDTDGFTRPKNLLSWQYRVESRLAPSDLIYEPSSFSRMRGQVKDVQEKMDRQRQLLDRYLDSDFKIPANNSHNVGTSSAGGDPNHLPVSDLRRKLRRTIARAKNNPDYFRE</sequence>
<dbReference type="AlphaFoldDB" id="A0A0B7AD63"/>
<feature type="compositionally biased region" description="Basic and acidic residues" evidence="1">
    <location>
        <begin position="159"/>
        <end position="170"/>
    </location>
</feature>
<reference evidence="2" key="1">
    <citation type="submission" date="2014-12" db="EMBL/GenBank/DDBJ databases">
        <title>Insight into the proteome of Arion vulgaris.</title>
        <authorList>
            <person name="Aradska J."/>
            <person name="Bulat T."/>
            <person name="Smidak R."/>
            <person name="Sarate P."/>
            <person name="Gangsoo J."/>
            <person name="Sialana F."/>
            <person name="Bilban M."/>
            <person name="Lubec G."/>
        </authorList>
    </citation>
    <scope>NUCLEOTIDE SEQUENCE</scope>
    <source>
        <tissue evidence="2">Skin</tissue>
    </source>
</reference>
<feature type="compositionally biased region" description="Polar residues" evidence="1">
    <location>
        <begin position="234"/>
        <end position="244"/>
    </location>
</feature>
<name>A0A0B7AD63_9EUPU</name>
<evidence type="ECO:0000313" key="2">
    <source>
        <dbReference type="EMBL" id="CEK78592.1"/>
    </source>
</evidence>
<proteinExistence type="predicted"/>
<accession>A0A0B7AD63</accession>
<gene>
    <name evidence="2" type="primary">ORF110942</name>
</gene>
<dbReference type="EMBL" id="HACG01031727">
    <property type="protein sequence ID" value="CEK78592.1"/>
    <property type="molecule type" value="Transcribed_RNA"/>
</dbReference>